<evidence type="ECO:0000256" key="5">
    <source>
        <dbReference type="HAMAP-Rule" id="MF_03006"/>
    </source>
</evidence>
<dbReference type="Proteomes" id="UP000094801">
    <property type="component" value="Unassembled WGS sequence"/>
</dbReference>
<feature type="region of interest" description="Disordered" evidence="7">
    <location>
        <begin position="166"/>
        <end position="194"/>
    </location>
</feature>
<dbReference type="InterPro" id="IPR012677">
    <property type="entry name" value="Nucleotide-bd_a/b_plait_sf"/>
</dbReference>
<comment type="function">
    <text evidence="5">RNA-binding component of the eukaryotic translation initiation factor 3 (eIF-3) complex, which is involved in protein synthesis of a specialized repertoire of mRNAs and, together with other initiation factors, stimulates binding of mRNA and methionyl-tRNAi to the 40S ribosome. The eIF-3 complex specifically targets and initiates translation of a subset of mRNAs involved in cell proliferation. This subunit can bind 18S rRNA.</text>
</comment>
<evidence type="ECO:0000256" key="3">
    <source>
        <dbReference type="ARBA" id="ARBA00022884"/>
    </source>
</evidence>
<gene>
    <name evidence="5" type="primary">TIF35</name>
    <name evidence="9" type="ORF">CANARDRAFT_194092</name>
</gene>
<keyword evidence="10" id="KW-1185">Reference proteome</keyword>
<dbReference type="GO" id="GO:0003743">
    <property type="term" value="F:translation initiation factor activity"/>
    <property type="evidence" value="ECO:0007669"/>
    <property type="project" value="UniProtKB-UniRule"/>
</dbReference>
<dbReference type="HAMAP" id="MF_03006">
    <property type="entry name" value="eIF3g"/>
    <property type="match status" value="1"/>
</dbReference>
<evidence type="ECO:0000256" key="1">
    <source>
        <dbReference type="ARBA" id="ARBA00022490"/>
    </source>
</evidence>
<dbReference type="STRING" id="983967.A0A1E4T5S2"/>
<dbReference type="PIRSF" id="PIRSF037949">
    <property type="entry name" value="Transl_init_eIF-3_RNA-bind"/>
    <property type="match status" value="1"/>
</dbReference>
<dbReference type="GO" id="GO:0005852">
    <property type="term" value="C:eukaryotic translation initiation factor 3 complex"/>
    <property type="evidence" value="ECO:0007669"/>
    <property type="project" value="UniProtKB-UniRule"/>
</dbReference>
<sequence length="275" mass="30418">MSTSATSWAAEEVDLQSQITENPDGTKTIVSYKLNDQGQKIKVTQKIKLVKVTETVDPAVAARRKWSRFGNEKSNTTIGPDNSTTIYDTEVQLILGSSWKQDALKQAEEDSKASVKKQSTLKCRICQGEHFTSKCPYKDTLGEDAPGINKDSTESDASIISMGAGGASSYVPPHMRSRNGGIASPDERRERDDSTTLRVTNLNSVVDEEILASIFGKFGSIRRVTVVRNRETRESKGFGYVEFDTIKNAETAMEHLDGKGFMNLILKIDWSKPKK</sequence>
<reference evidence="10" key="1">
    <citation type="submission" date="2016-04" db="EMBL/GenBank/DDBJ databases">
        <title>Comparative genomics of biotechnologically important yeasts.</title>
        <authorList>
            <consortium name="DOE Joint Genome Institute"/>
            <person name="Riley R."/>
            <person name="Haridas S."/>
            <person name="Wolfe K.H."/>
            <person name="Lopes M.R."/>
            <person name="Hittinger C.T."/>
            <person name="Goker M."/>
            <person name="Salamov A."/>
            <person name="Wisecaver J."/>
            <person name="Long T.M."/>
            <person name="Aerts A.L."/>
            <person name="Barry K."/>
            <person name="Choi C."/>
            <person name="Clum A."/>
            <person name="Coughlan A.Y."/>
            <person name="Deshpande S."/>
            <person name="Douglass A.P."/>
            <person name="Hanson S.J."/>
            <person name="Klenk H.-P."/>
            <person name="Labutti K."/>
            <person name="Lapidus A."/>
            <person name="Lindquist E."/>
            <person name="Lipzen A."/>
            <person name="Meier-Kolthoff J.P."/>
            <person name="Ohm R.A."/>
            <person name="Otillar R.P."/>
            <person name="Pangilinan J."/>
            <person name="Peng Y."/>
            <person name="Rokas A."/>
            <person name="Rosa C.A."/>
            <person name="Scheuner C."/>
            <person name="Sibirny A.A."/>
            <person name="Slot J.C."/>
            <person name="Stielow J.B."/>
            <person name="Sun H."/>
            <person name="Kurtzman C.P."/>
            <person name="Blackwell M."/>
            <person name="Grigoriev I.V."/>
            <person name="Jeffries T.W."/>
        </authorList>
    </citation>
    <scope>NUCLEOTIDE SEQUENCE [LARGE SCALE GENOMIC DNA]</scope>
    <source>
        <strain evidence="10">NRRL YB-2248</strain>
    </source>
</reference>
<dbReference type="Gene3D" id="3.30.70.330">
    <property type="match status" value="1"/>
</dbReference>
<name>A0A1E4T5S2_9ASCO</name>
<dbReference type="Pfam" id="PF12353">
    <property type="entry name" value="eIF3g"/>
    <property type="match status" value="1"/>
</dbReference>
<dbReference type="InterPro" id="IPR000504">
    <property type="entry name" value="RRM_dom"/>
</dbReference>
<comment type="subcellular location">
    <subcellularLocation>
        <location evidence="5">Cytoplasm</location>
    </subcellularLocation>
</comment>
<keyword evidence="2 5" id="KW-0396">Initiation factor</keyword>
<dbReference type="InterPro" id="IPR034240">
    <property type="entry name" value="eIF3G_RRM"/>
</dbReference>
<feature type="compositionally biased region" description="Basic and acidic residues" evidence="7">
    <location>
        <begin position="185"/>
        <end position="194"/>
    </location>
</feature>
<dbReference type="EMBL" id="KV453848">
    <property type="protein sequence ID" value="ODV87110.1"/>
    <property type="molecule type" value="Genomic_DNA"/>
</dbReference>
<comment type="subunit">
    <text evidence="5">Component of the eukaryotic translation initiation factor 3 (eIF-3) complex.</text>
</comment>
<evidence type="ECO:0000259" key="8">
    <source>
        <dbReference type="PROSITE" id="PS50102"/>
    </source>
</evidence>
<dbReference type="GO" id="GO:0016282">
    <property type="term" value="C:eukaryotic 43S preinitiation complex"/>
    <property type="evidence" value="ECO:0007669"/>
    <property type="project" value="UniProtKB-UniRule"/>
</dbReference>
<dbReference type="AlphaFoldDB" id="A0A1E4T5S2"/>
<dbReference type="InterPro" id="IPR035979">
    <property type="entry name" value="RBD_domain_sf"/>
</dbReference>
<dbReference type="SUPFAM" id="SSF54928">
    <property type="entry name" value="RNA-binding domain, RBD"/>
    <property type="match status" value="1"/>
</dbReference>
<evidence type="ECO:0000256" key="7">
    <source>
        <dbReference type="SAM" id="MobiDB-lite"/>
    </source>
</evidence>
<dbReference type="GO" id="GO:0003723">
    <property type="term" value="F:RNA binding"/>
    <property type="evidence" value="ECO:0007669"/>
    <property type="project" value="UniProtKB-UniRule"/>
</dbReference>
<dbReference type="SMART" id="SM00360">
    <property type="entry name" value="RRM"/>
    <property type="match status" value="1"/>
</dbReference>
<dbReference type="PROSITE" id="PS50102">
    <property type="entry name" value="RRM"/>
    <property type="match status" value="1"/>
</dbReference>
<organism evidence="9 10">
    <name type="scientific">[Candida] arabinofermentans NRRL YB-2248</name>
    <dbReference type="NCBI Taxonomy" id="983967"/>
    <lineage>
        <taxon>Eukaryota</taxon>
        <taxon>Fungi</taxon>
        <taxon>Dikarya</taxon>
        <taxon>Ascomycota</taxon>
        <taxon>Saccharomycotina</taxon>
        <taxon>Pichiomycetes</taxon>
        <taxon>Pichiales</taxon>
        <taxon>Pichiaceae</taxon>
        <taxon>Ogataea</taxon>
        <taxon>Ogataea/Candida clade</taxon>
    </lineage>
</organism>
<dbReference type="InterPro" id="IPR024675">
    <property type="entry name" value="eIF3g_N"/>
</dbReference>
<dbReference type="CDD" id="cd12933">
    <property type="entry name" value="eIF3G"/>
    <property type="match status" value="1"/>
</dbReference>
<keyword evidence="4 5" id="KW-0648">Protein biosynthesis</keyword>
<dbReference type="InterPro" id="IPR017334">
    <property type="entry name" value="eIF3_g"/>
</dbReference>
<feature type="domain" description="RRM" evidence="8">
    <location>
        <begin position="195"/>
        <end position="273"/>
    </location>
</feature>
<proteinExistence type="inferred from homology"/>
<dbReference type="GO" id="GO:0001732">
    <property type="term" value="P:formation of cytoplasmic translation initiation complex"/>
    <property type="evidence" value="ECO:0007669"/>
    <property type="project" value="UniProtKB-UniRule"/>
</dbReference>
<evidence type="ECO:0000256" key="2">
    <source>
        <dbReference type="ARBA" id="ARBA00022540"/>
    </source>
</evidence>
<keyword evidence="1 5" id="KW-0963">Cytoplasm</keyword>
<protein>
    <recommendedName>
        <fullName evidence="5">Eukaryotic translation initiation factor 3 subunit G</fullName>
        <shortName evidence="5">eIF3g</shortName>
    </recommendedName>
    <alternativeName>
        <fullName evidence="5">Eukaryotic translation initiation factor 3 RNA-binding subunit</fullName>
        <shortName evidence="5">eIF-3 RNA-binding subunit</shortName>
    </alternativeName>
    <alternativeName>
        <fullName evidence="5">Translation initiation factor eIF3 p33 subunit homolog</fullName>
        <shortName evidence="5">eIF3 p33 homolog</shortName>
    </alternativeName>
</protein>
<dbReference type="GO" id="GO:0033290">
    <property type="term" value="C:eukaryotic 48S preinitiation complex"/>
    <property type="evidence" value="ECO:0007669"/>
    <property type="project" value="UniProtKB-UniRule"/>
</dbReference>
<evidence type="ECO:0000256" key="4">
    <source>
        <dbReference type="ARBA" id="ARBA00022917"/>
    </source>
</evidence>
<evidence type="ECO:0000256" key="6">
    <source>
        <dbReference type="PROSITE-ProRule" id="PRU00176"/>
    </source>
</evidence>
<dbReference type="Pfam" id="PF00076">
    <property type="entry name" value="RRM_1"/>
    <property type="match status" value="1"/>
</dbReference>
<accession>A0A1E4T5S2</accession>
<evidence type="ECO:0000313" key="10">
    <source>
        <dbReference type="Proteomes" id="UP000094801"/>
    </source>
</evidence>
<dbReference type="CDD" id="cd12408">
    <property type="entry name" value="RRM_eIF3G_like"/>
    <property type="match status" value="1"/>
</dbReference>
<comment type="similarity">
    <text evidence="5">Belongs to the eIF-3 subunit G family.</text>
</comment>
<dbReference type="PANTHER" id="PTHR10352">
    <property type="entry name" value="EUKARYOTIC TRANSLATION INITIATION FACTOR 3 SUBUNIT G"/>
    <property type="match status" value="1"/>
</dbReference>
<keyword evidence="3 6" id="KW-0694">RNA-binding</keyword>
<dbReference type="OrthoDB" id="639027at2759"/>
<evidence type="ECO:0000313" key="9">
    <source>
        <dbReference type="EMBL" id="ODV87110.1"/>
    </source>
</evidence>